<gene>
    <name evidence="6" type="ORF">C8A05DRAFT_38959</name>
</gene>
<name>A0AAN6MBN2_9PEZI</name>
<dbReference type="PANTHER" id="PTHR45626:SF17">
    <property type="entry name" value="HELICASE-LIKE TRANSCRIPTION FACTOR"/>
    <property type="match status" value="1"/>
</dbReference>
<dbReference type="Proteomes" id="UP001303889">
    <property type="component" value="Unassembled WGS sequence"/>
</dbReference>
<dbReference type="SUPFAM" id="SSF52540">
    <property type="entry name" value="P-loop containing nucleoside triphosphate hydrolases"/>
    <property type="match status" value="2"/>
</dbReference>
<keyword evidence="2" id="KW-0378">Hydrolase</keyword>
<evidence type="ECO:0000256" key="3">
    <source>
        <dbReference type="ARBA" id="ARBA00022806"/>
    </source>
</evidence>
<keyword evidence="3" id="KW-0347">Helicase</keyword>
<feature type="compositionally biased region" description="Low complexity" evidence="5">
    <location>
        <begin position="339"/>
        <end position="356"/>
    </location>
</feature>
<sequence length="1133" mass="122852">MSLSKPVRDYLKLTTLTVNAARWDTNQQWRCSLANFVPDDIFDRHYQFLPSEYEFSAFQDWLTSCIGYDPVDHVVVLAQYGVRDDRATVVTDEDMWQDILHGIADGKLHMPLKAELFFAIAPREETPVQFAPVTLNVLGDPSLIALHGVESRGCIHRRILPMFTKEASMPAQEDDDLALRVPEFKHLSPDVPFWDRDKVEAACRRDAHRRAGSAEIEVEEYSGDETTTFEATLAMRMRVGNGEDNWTYESASDDEQSVGTPDSDSEYESAGEELAIAPADSVASRRERPSALDIQGTPTRSASGSSKKVVVVTQPSPEGPAERTPTRKPKTTPAPPAQPAQSASTLTPPRAARTARPAPPRTPQQPKPDLSVLTSLSTTHATAATTDADYGSSTHPTLIDTTLGSYNTGTTPSALWPACLDFFILSPPTTTASPTAPPGKANATPTPRPRVPLKKLPGLSIGLFDYQLMGVFNLLRLVLSDVSGGLLCDEQGLGKTQEMFGVVALARGLRRCRAEVRAAWRRMGGDGKGEGKGPRHNKEGEQGAKTCPFDERWGFRCYCYCGVTRELAERMVEGVNVVVAPGRSCAALVKEAKVKMDGGVFKVRGFHEGVGKEEKLTPADVAALRGVGTAAQGEFIVVVSPEFLPRLSNLLGAEVGKKKGALLPGMVFMDEFHEYVAAPGESPTVAWLEQLKKSCLDVQQPTPLAYFVSGTPFGTTPADIRPAIALLEKESWQKGAHPLNGTTLAAFDELTATFDRLTGIQAGGETVPRADAVDYRQRLDHVLNHTMVRRLGTDRFQGRDLTNVGPLKVNITDHQLPASMVEGLQSLANETRQKAFEAAAARDISVTRLLRSKAGEEVLLRLRLASTFPAMVSCPAAASFTFTAEELRTHLAAANNDVTKTPYYPHVAAWSRDSPKLATLAQTVATMLADTTPVPGSPCLAKKLCIVTPLEAEAVLIHMHLLLLRDAAAAATSTSTPTKSSSSSKRMGNPPLPLQYRALKPTLLHSSLPASARPPLLASFLTTGNAPPNVLVAPMALAGTGLNLQQARYSIVMGPAWTRRENQQAYYRIHRVGQRMETRLGLFTGRWNPAERIVLGGYEGAGLVEGEVLWEVGNAFCAEEGNGLVEGHQGRVE</sequence>
<dbReference type="GO" id="GO:0016787">
    <property type="term" value="F:hydrolase activity"/>
    <property type="evidence" value="ECO:0007669"/>
    <property type="project" value="UniProtKB-KW"/>
</dbReference>
<dbReference type="PANTHER" id="PTHR45626">
    <property type="entry name" value="TRANSCRIPTION TERMINATION FACTOR 2-RELATED"/>
    <property type="match status" value="1"/>
</dbReference>
<dbReference type="Gene3D" id="3.40.50.300">
    <property type="entry name" value="P-loop containing nucleotide triphosphate hydrolases"/>
    <property type="match status" value="1"/>
</dbReference>
<dbReference type="InterPro" id="IPR050628">
    <property type="entry name" value="SNF2_RAD54_helicase_TF"/>
</dbReference>
<dbReference type="GO" id="GO:0006281">
    <property type="term" value="P:DNA repair"/>
    <property type="evidence" value="ECO:0007669"/>
    <property type="project" value="TreeGrafter"/>
</dbReference>
<protein>
    <submittedName>
        <fullName evidence="6">Uncharacterized protein</fullName>
    </submittedName>
</protein>
<evidence type="ECO:0000256" key="4">
    <source>
        <dbReference type="ARBA" id="ARBA00022840"/>
    </source>
</evidence>
<reference evidence="6" key="1">
    <citation type="journal article" date="2023" name="Mol. Phylogenet. Evol.">
        <title>Genome-scale phylogeny and comparative genomics of the fungal order Sordariales.</title>
        <authorList>
            <person name="Hensen N."/>
            <person name="Bonometti L."/>
            <person name="Westerberg I."/>
            <person name="Brannstrom I.O."/>
            <person name="Guillou S."/>
            <person name="Cros-Aarteil S."/>
            <person name="Calhoun S."/>
            <person name="Haridas S."/>
            <person name="Kuo A."/>
            <person name="Mondo S."/>
            <person name="Pangilinan J."/>
            <person name="Riley R."/>
            <person name="LaButti K."/>
            <person name="Andreopoulos B."/>
            <person name="Lipzen A."/>
            <person name="Chen C."/>
            <person name="Yan M."/>
            <person name="Daum C."/>
            <person name="Ng V."/>
            <person name="Clum A."/>
            <person name="Steindorff A."/>
            <person name="Ohm R.A."/>
            <person name="Martin F."/>
            <person name="Silar P."/>
            <person name="Natvig D.O."/>
            <person name="Lalanne C."/>
            <person name="Gautier V."/>
            <person name="Ament-Velasquez S.L."/>
            <person name="Kruys A."/>
            <person name="Hutchinson M.I."/>
            <person name="Powell A.J."/>
            <person name="Barry K."/>
            <person name="Miller A.N."/>
            <person name="Grigoriev I.V."/>
            <person name="Debuchy R."/>
            <person name="Gladieux P."/>
            <person name="Hiltunen Thoren M."/>
            <person name="Johannesson H."/>
        </authorList>
    </citation>
    <scope>NUCLEOTIDE SEQUENCE</scope>
    <source>
        <strain evidence="6">CBS 103.79</strain>
    </source>
</reference>
<dbReference type="GO" id="GO:0008094">
    <property type="term" value="F:ATP-dependent activity, acting on DNA"/>
    <property type="evidence" value="ECO:0007669"/>
    <property type="project" value="TreeGrafter"/>
</dbReference>
<reference evidence="6" key="2">
    <citation type="submission" date="2023-05" db="EMBL/GenBank/DDBJ databases">
        <authorList>
            <consortium name="Lawrence Berkeley National Laboratory"/>
            <person name="Steindorff A."/>
            <person name="Hensen N."/>
            <person name="Bonometti L."/>
            <person name="Westerberg I."/>
            <person name="Brannstrom I.O."/>
            <person name="Guillou S."/>
            <person name="Cros-Aarteil S."/>
            <person name="Calhoun S."/>
            <person name="Haridas S."/>
            <person name="Kuo A."/>
            <person name="Mondo S."/>
            <person name="Pangilinan J."/>
            <person name="Riley R."/>
            <person name="Labutti K."/>
            <person name="Andreopoulos B."/>
            <person name="Lipzen A."/>
            <person name="Chen C."/>
            <person name="Yanf M."/>
            <person name="Daum C."/>
            <person name="Ng V."/>
            <person name="Clum A."/>
            <person name="Ohm R."/>
            <person name="Martin F."/>
            <person name="Silar P."/>
            <person name="Natvig D."/>
            <person name="Lalanne C."/>
            <person name="Gautier V."/>
            <person name="Ament-Velasquez S.L."/>
            <person name="Kruys A."/>
            <person name="Hutchinson M.I."/>
            <person name="Powell A.J."/>
            <person name="Barry K."/>
            <person name="Miller A.N."/>
            <person name="Grigoriev I.V."/>
            <person name="Debuchy R."/>
            <person name="Gladieux P."/>
            <person name="Thoren M.H."/>
            <person name="Johannesson H."/>
        </authorList>
    </citation>
    <scope>NUCLEOTIDE SEQUENCE</scope>
    <source>
        <strain evidence="6">CBS 103.79</strain>
    </source>
</reference>
<evidence type="ECO:0000313" key="7">
    <source>
        <dbReference type="Proteomes" id="UP001303889"/>
    </source>
</evidence>
<feature type="compositionally biased region" description="Low complexity" evidence="5">
    <location>
        <begin position="301"/>
        <end position="312"/>
    </location>
</feature>
<dbReference type="AlphaFoldDB" id="A0AAN6MBN2"/>
<feature type="region of interest" description="Disordered" evidence="5">
    <location>
        <begin position="244"/>
        <end position="371"/>
    </location>
</feature>
<dbReference type="EMBL" id="MU856151">
    <property type="protein sequence ID" value="KAK3897489.1"/>
    <property type="molecule type" value="Genomic_DNA"/>
</dbReference>
<comment type="caution">
    <text evidence="6">The sequence shown here is derived from an EMBL/GenBank/DDBJ whole genome shotgun (WGS) entry which is preliminary data.</text>
</comment>
<feature type="region of interest" description="Disordered" evidence="5">
    <location>
        <begin position="523"/>
        <end position="543"/>
    </location>
</feature>
<dbReference type="GO" id="GO:0005524">
    <property type="term" value="F:ATP binding"/>
    <property type="evidence" value="ECO:0007669"/>
    <property type="project" value="UniProtKB-KW"/>
</dbReference>
<evidence type="ECO:0000313" key="6">
    <source>
        <dbReference type="EMBL" id="KAK3897489.1"/>
    </source>
</evidence>
<evidence type="ECO:0000256" key="1">
    <source>
        <dbReference type="ARBA" id="ARBA00022741"/>
    </source>
</evidence>
<keyword evidence="7" id="KW-1185">Reference proteome</keyword>
<dbReference type="GO" id="GO:0004386">
    <property type="term" value="F:helicase activity"/>
    <property type="evidence" value="ECO:0007669"/>
    <property type="project" value="UniProtKB-KW"/>
</dbReference>
<organism evidence="6 7">
    <name type="scientific">Staphylotrichum tortipilum</name>
    <dbReference type="NCBI Taxonomy" id="2831512"/>
    <lineage>
        <taxon>Eukaryota</taxon>
        <taxon>Fungi</taxon>
        <taxon>Dikarya</taxon>
        <taxon>Ascomycota</taxon>
        <taxon>Pezizomycotina</taxon>
        <taxon>Sordariomycetes</taxon>
        <taxon>Sordariomycetidae</taxon>
        <taxon>Sordariales</taxon>
        <taxon>Chaetomiaceae</taxon>
        <taxon>Staphylotrichum</taxon>
    </lineage>
</organism>
<evidence type="ECO:0000256" key="2">
    <source>
        <dbReference type="ARBA" id="ARBA00022801"/>
    </source>
</evidence>
<dbReference type="InterPro" id="IPR027417">
    <property type="entry name" value="P-loop_NTPase"/>
</dbReference>
<feature type="region of interest" description="Disordered" evidence="5">
    <location>
        <begin position="430"/>
        <end position="451"/>
    </location>
</feature>
<keyword evidence="4" id="KW-0067">ATP-binding</keyword>
<evidence type="ECO:0000256" key="5">
    <source>
        <dbReference type="SAM" id="MobiDB-lite"/>
    </source>
</evidence>
<proteinExistence type="predicted"/>
<keyword evidence="1" id="KW-0547">Nucleotide-binding</keyword>
<dbReference type="GO" id="GO:0005634">
    <property type="term" value="C:nucleus"/>
    <property type="evidence" value="ECO:0007669"/>
    <property type="project" value="TreeGrafter"/>
</dbReference>
<feature type="compositionally biased region" description="Pro residues" evidence="5">
    <location>
        <begin position="357"/>
        <end position="366"/>
    </location>
</feature>
<accession>A0AAN6MBN2</accession>